<dbReference type="InterPro" id="IPR046732">
    <property type="entry name" value="DUF6624"/>
</dbReference>
<protein>
    <submittedName>
        <fullName evidence="2">Uncharacterized protein</fullName>
    </submittedName>
</protein>
<feature type="chain" id="PRO_5041292339" evidence="1">
    <location>
        <begin position="22"/>
        <end position="302"/>
    </location>
</feature>
<gene>
    <name evidence="2" type="ORF">NG824_20690</name>
</gene>
<name>A0AA46SUL1_9XANT</name>
<dbReference type="RefSeq" id="WP_267093174.1">
    <property type="nucleotide sequence ID" value="NZ_CP099534.1"/>
</dbReference>
<sequence length="302" mass="32568">MHQGYALFVALLAASAAPVSAAAPARLDDALAAYDAKDYGTCADTLARIDAAPAGLPSGGDLFYVECLAAAGRTDAALAVLDARLAQGRIDIQELTHKDRPGLNRLRTLPSWSSLIAHAETLDATRQARLDQPLRQALLARVEKDQAVRQKAIDEGNTPASWQQTVVVDQDNTTWLKTIVAKKGWPTRTSVGEDGSKAAFLIAQHATLDPAFQEHVLALMQAALAQKEADPSDVAMLQDRVLLHQGKPQLYGTQFKTEPDGTMALDRTQDINGLDARRATMGLPPIAEYKAFLSEVYHAPVR</sequence>
<evidence type="ECO:0000313" key="3">
    <source>
        <dbReference type="Proteomes" id="UP001164392"/>
    </source>
</evidence>
<proteinExistence type="predicted"/>
<accession>A0AA46SUL1</accession>
<feature type="signal peptide" evidence="1">
    <location>
        <begin position="1"/>
        <end position="21"/>
    </location>
</feature>
<organism evidence="2 3">
    <name type="scientific">Xanthomonas sacchari</name>
    <dbReference type="NCBI Taxonomy" id="56458"/>
    <lineage>
        <taxon>Bacteria</taxon>
        <taxon>Pseudomonadati</taxon>
        <taxon>Pseudomonadota</taxon>
        <taxon>Gammaproteobacteria</taxon>
        <taxon>Lysobacterales</taxon>
        <taxon>Lysobacteraceae</taxon>
        <taxon>Xanthomonas</taxon>
    </lineage>
</organism>
<dbReference type="AlphaFoldDB" id="A0AA46SUL1"/>
<reference evidence="2" key="1">
    <citation type="submission" date="2022-06" db="EMBL/GenBank/DDBJ databases">
        <title>Dynamics of rice microbiomes reveals core vertical transmitted seed endophytes.</title>
        <authorList>
            <person name="Liao K."/>
            <person name="Zhang X."/>
        </authorList>
    </citation>
    <scope>NUCLEOTIDE SEQUENCE</scope>
    <source>
        <strain evidence="2">JR3-14</strain>
    </source>
</reference>
<dbReference type="EMBL" id="CP099534">
    <property type="protein sequence ID" value="UYK88846.1"/>
    <property type="molecule type" value="Genomic_DNA"/>
</dbReference>
<evidence type="ECO:0000256" key="1">
    <source>
        <dbReference type="SAM" id="SignalP"/>
    </source>
</evidence>
<keyword evidence="1" id="KW-0732">Signal</keyword>
<dbReference type="Proteomes" id="UP001164392">
    <property type="component" value="Chromosome"/>
</dbReference>
<dbReference type="Pfam" id="PF20329">
    <property type="entry name" value="DUF6624"/>
    <property type="match status" value="1"/>
</dbReference>
<evidence type="ECO:0000313" key="2">
    <source>
        <dbReference type="EMBL" id="UYK88846.1"/>
    </source>
</evidence>